<dbReference type="Gene3D" id="3.30.40.10">
    <property type="entry name" value="Zinc/RING finger domain, C3HC4 (zinc finger)"/>
    <property type="match status" value="1"/>
</dbReference>
<dbReference type="PROSITE" id="PS51698">
    <property type="entry name" value="U_BOX"/>
    <property type="match status" value="1"/>
</dbReference>
<dbReference type="CDD" id="cd16655">
    <property type="entry name" value="RING-Ubox_WDSUB1-like"/>
    <property type="match status" value="1"/>
</dbReference>
<evidence type="ECO:0000313" key="3">
    <source>
        <dbReference type="EMBL" id="KAG5189090.1"/>
    </source>
</evidence>
<gene>
    <name evidence="3" type="ORF">JKP88DRAFT_302767</name>
</gene>
<feature type="domain" description="U-box" evidence="2">
    <location>
        <begin position="205"/>
        <end position="280"/>
    </location>
</feature>
<reference evidence="3" key="1">
    <citation type="submission" date="2021-02" db="EMBL/GenBank/DDBJ databases">
        <title>First Annotated Genome of the Yellow-green Alga Tribonema minus.</title>
        <authorList>
            <person name="Mahan K.M."/>
        </authorList>
    </citation>
    <scope>NUCLEOTIDE SEQUENCE</scope>
    <source>
        <strain evidence="3">UTEX B ZZ1240</strain>
    </source>
</reference>
<dbReference type="OrthoDB" id="10064100at2759"/>
<dbReference type="Pfam" id="PF04564">
    <property type="entry name" value="U-box"/>
    <property type="match status" value="1"/>
</dbReference>
<feature type="region of interest" description="Disordered" evidence="1">
    <location>
        <begin position="1"/>
        <end position="22"/>
    </location>
</feature>
<dbReference type="AlphaFoldDB" id="A0A835Z8R9"/>
<comment type="caution">
    <text evidence="3">The sequence shown here is derived from an EMBL/GenBank/DDBJ whole genome shotgun (WGS) entry which is preliminary data.</text>
</comment>
<proteinExistence type="predicted"/>
<accession>A0A835Z8R9</accession>
<evidence type="ECO:0000313" key="4">
    <source>
        <dbReference type="Proteomes" id="UP000664859"/>
    </source>
</evidence>
<dbReference type="InterPro" id="IPR013083">
    <property type="entry name" value="Znf_RING/FYVE/PHD"/>
</dbReference>
<dbReference type="InterPro" id="IPR052085">
    <property type="entry name" value="WD-SAM-U-box"/>
</dbReference>
<protein>
    <recommendedName>
        <fullName evidence="2">U-box domain-containing protein</fullName>
    </recommendedName>
</protein>
<name>A0A835Z8R9_9STRA</name>
<dbReference type="Proteomes" id="UP000664859">
    <property type="component" value="Unassembled WGS sequence"/>
</dbReference>
<feature type="region of interest" description="Disordered" evidence="1">
    <location>
        <begin position="124"/>
        <end position="161"/>
    </location>
</feature>
<dbReference type="GO" id="GO:0016567">
    <property type="term" value="P:protein ubiquitination"/>
    <property type="evidence" value="ECO:0007669"/>
    <property type="project" value="InterPro"/>
</dbReference>
<dbReference type="PANTHER" id="PTHR46573">
    <property type="entry name" value="WD REPEAT, SAM AND U-BOX DOMAIN-CONTAINING PROTEIN 1"/>
    <property type="match status" value="1"/>
</dbReference>
<dbReference type="GO" id="GO:0004842">
    <property type="term" value="F:ubiquitin-protein transferase activity"/>
    <property type="evidence" value="ECO:0007669"/>
    <property type="project" value="InterPro"/>
</dbReference>
<sequence>MGVPNTDSMRAPHSGFSGSQLSVTQAARGLREKFGDSTKSFVAQGNLIISRLRASRPDALSAPQGKKLLTYVNEGQKALDCLPLLEAGEMQQEGNALASLEATMQKISEARVALLHATRKRTRAAAIRSHSATSDTGAFSDGESRSAAPAPKRRRRPHSYAGHDGSWLAAAAANGDETPLTQGLDLSLRAGSIPLVARLRAAGVKVPPEFVCALTNDVMRDPVLLTGDGRHYESSACARWLVSHNTSPTTHAQLPACNFMARAHALKQRIWAFLDEHSDILRESQSERAPTYSTTKAAAASALVALAASQ</sequence>
<keyword evidence="4" id="KW-1185">Reference proteome</keyword>
<organism evidence="3 4">
    <name type="scientific">Tribonema minus</name>
    <dbReference type="NCBI Taxonomy" id="303371"/>
    <lineage>
        <taxon>Eukaryota</taxon>
        <taxon>Sar</taxon>
        <taxon>Stramenopiles</taxon>
        <taxon>Ochrophyta</taxon>
        <taxon>PX clade</taxon>
        <taxon>Xanthophyceae</taxon>
        <taxon>Tribonematales</taxon>
        <taxon>Tribonemataceae</taxon>
        <taxon>Tribonema</taxon>
    </lineage>
</organism>
<dbReference type="PANTHER" id="PTHR46573:SF1">
    <property type="entry name" value="WD REPEAT, SAM AND U-BOX DOMAIN-CONTAINING PROTEIN 1"/>
    <property type="match status" value="1"/>
</dbReference>
<evidence type="ECO:0000256" key="1">
    <source>
        <dbReference type="SAM" id="MobiDB-lite"/>
    </source>
</evidence>
<evidence type="ECO:0000259" key="2">
    <source>
        <dbReference type="PROSITE" id="PS51698"/>
    </source>
</evidence>
<dbReference type="SMART" id="SM00504">
    <property type="entry name" value="Ubox"/>
    <property type="match status" value="1"/>
</dbReference>
<dbReference type="SUPFAM" id="SSF57850">
    <property type="entry name" value="RING/U-box"/>
    <property type="match status" value="1"/>
</dbReference>
<dbReference type="InterPro" id="IPR003613">
    <property type="entry name" value="Ubox_domain"/>
</dbReference>
<dbReference type="EMBL" id="JAFCMP010000057">
    <property type="protein sequence ID" value="KAG5189090.1"/>
    <property type="molecule type" value="Genomic_DNA"/>
</dbReference>